<organism evidence="6 7">
    <name type="scientific">Diploptera punctata</name>
    <name type="common">Pacific beetle cockroach</name>
    <dbReference type="NCBI Taxonomy" id="6984"/>
    <lineage>
        <taxon>Eukaryota</taxon>
        <taxon>Metazoa</taxon>
        <taxon>Ecdysozoa</taxon>
        <taxon>Arthropoda</taxon>
        <taxon>Hexapoda</taxon>
        <taxon>Insecta</taxon>
        <taxon>Pterygota</taxon>
        <taxon>Neoptera</taxon>
        <taxon>Polyneoptera</taxon>
        <taxon>Dictyoptera</taxon>
        <taxon>Blattodea</taxon>
        <taxon>Blaberoidea</taxon>
        <taxon>Blaberidae</taxon>
        <taxon>Diplopterinae</taxon>
        <taxon>Diploptera</taxon>
    </lineage>
</organism>
<keyword evidence="2 4" id="KW-0853">WD repeat</keyword>
<dbReference type="InterPro" id="IPR019775">
    <property type="entry name" value="WD40_repeat_CS"/>
</dbReference>
<dbReference type="InterPro" id="IPR001680">
    <property type="entry name" value="WD40_rpt"/>
</dbReference>
<dbReference type="InterPro" id="IPR015943">
    <property type="entry name" value="WD40/YVTN_repeat-like_dom_sf"/>
</dbReference>
<keyword evidence="3" id="KW-0677">Repeat</keyword>
<dbReference type="PROSITE" id="PS50082">
    <property type="entry name" value="WD_REPEATS_2"/>
    <property type="match status" value="2"/>
</dbReference>
<comment type="caution">
    <text evidence="6">The sequence shown here is derived from an EMBL/GenBank/DDBJ whole genome shotgun (WGS) entry which is preliminary data.</text>
</comment>
<name>A0AAD8AML0_DIPPU</name>
<dbReference type="SUPFAM" id="SSF50978">
    <property type="entry name" value="WD40 repeat-like"/>
    <property type="match status" value="2"/>
</dbReference>
<evidence type="ECO:0000256" key="2">
    <source>
        <dbReference type="ARBA" id="ARBA00022574"/>
    </source>
</evidence>
<evidence type="ECO:0000313" key="6">
    <source>
        <dbReference type="EMBL" id="KAJ9600992.1"/>
    </source>
</evidence>
<reference evidence="6" key="2">
    <citation type="submission" date="2023-05" db="EMBL/GenBank/DDBJ databases">
        <authorList>
            <person name="Fouks B."/>
        </authorList>
    </citation>
    <scope>NUCLEOTIDE SEQUENCE</scope>
    <source>
        <strain evidence="6">Stay&amp;Tobe</strain>
        <tissue evidence="6">Testes</tissue>
    </source>
</reference>
<keyword evidence="7" id="KW-1185">Reference proteome</keyword>
<evidence type="ECO:0000313" key="7">
    <source>
        <dbReference type="Proteomes" id="UP001233999"/>
    </source>
</evidence>
<dbReference type="EMBL" id="JASPKZ010000038">
    <property type="protein sequence ID" value="KAJ9600992.1"/>
    <property type="molecule type" value="Genomic_DNA"/>
</dbReference>
<dbReference type="Pfam" id="PF00400">
    <property type="entry name" value="WD40"/>
    <property type="match status" value="2"/>
</dbReference>
<feature type="non-terminal residue" evidence="6">
    <location>
        <position position="615"/>
    </location>
</feature>
<feature type="repeat" description="WD" evidence="4">
    <location>
        <begin position="310"/>
        <end position="351"/>
    </location>
</feature>
<dbReference type="PROSITE" id="PS00678">
    <property type="entry name" value="WD_REPEATS_1"/>
    <property type="match status" value="2"/>
</dbReference>
<dbReference type="Gene3D" id="2.130.10.10">
    <property type="entry name" value="YVTN repeat-like/Quinoprotein amine dehydrogenase"/>
    <property type="match status" value="3"/>
</dbReference>
<feature type="repeat" description="WD" evidence="4">
    <location>
        <begin position="458"/>
        <end position="492"/>
    </location>
</feature>
<evidence type="ECO:0000256" key="1">
    <source>
        <dbReference type="ARBA" id="ARBA00014901"/>
    </source>
</evidence>
<dbReference type="SMART" id="SM00320">
    <property type="entry name" value="WD40"/>
    <property type="match status" value="7"/>
</dbReference>
<dbReference type="Proteomes" id="UP001233999">
    <property type="component" value="Unassembled WGS sequence"/>
</dbReference>
<accession>A0AAD8AML0</accession>
<dbReference type="InterPro" id="IPR036322">
    <property type="entry name" value="WD40_repeat_dom_sf"/>
</dbReference>
<evidence type="ECO:0000256" key="5">
    <source>
        <dbReference type="SAM" id="MobiDB-lite"/>
    </source>
</evidence>
<dbReference type="AlphaFoldDB" id="A0AAD8AML0"/>
<dbReference type="PANTHER" id="PTHR44324:SF6">
    <property type="entry name" value="EF-HAND CALCIUM BINDING DOMAIN 8"/>
    <property type="match status" value="1"/>
</dbReference>
<sequence length="615" mass="69493">MDTKRDNLIDWDEFVSHILLEFQVKDAAAMQQSLTLPLEGYPKILRTNHRHPIVKITFCPAVKPDRTINYLHGKYLTASHEGAINYWSLDMELERSVKSESIELKVAISWITDVVCLPDVNIVCTSSTERELRFYDTTANKFELRVVIMSMKYPVTCMSYHFNQDITLDSCLTLGDSGGNIRTLFFNSKEKGPFYHTPGIDVTCVLYEGLLQGRLSGMYVVEFKNIHSESVRQVKYYTPLGSFLSCATCAKNSLFLSDAYGTKSRYSFNVSKGVTCFNFSKEFFFTSSRGPDCLVRIWSVFVPKKPSAVFQGHLAPICSIIMQDAGRKVYSLSKDRCIKVWDVPDCNIILTYIKIPAEVGGQNPLATYYNPTNRNFIVGSIRIAILLCGRQVDEEETDGYTHSKCVTKALYNPLFKCIVTVGLDSHIIVWDPWKGRRLLLVKNAHTRMVYGETKPVEITAATFDPGFQLLLTGSRDGSINMWNFNTGTCIHHMEIENNCEVTSVTWLKGRILAVGWNMHVTEFADTGKYIHGKSWETRHTDDVLCTAVRVPHTIVTSSYSGELIFWMLETGQAYARYNVSKPLERLKLALIKTTKGSKESGASSSRESAKSLKSE</sequence>
<gene>
    <name evidence="6" type="ORF">L9F63_000830</name>
</gene>
<dbReference type="PANTHER" id="PTHR44324">
    <property type="entry name" value="WD40 REPEAT DOMAIN 95"/>
    <property type="match status" value="1"/>
</dbReference>
<proteinExistence type="predicted"/>
<protein>
    <recommendedName>
        <fullName evidence="1">WD repeat-containing protein on Y chromosome</fullName>
    </recommendedName>
</protein>
<reference evidence="6" key="1">
    <citation type="journal article" date="2023" name="IScience">
        <title>Live-bearing cockroach genome reveals convergent evolutionary mechanisms linked to viviparity in insects and beyond.</title>
        <authorList>
            <person name="Fouks B."/>
            <person name="Harrison M.C."/>
            <person name="Mikhailova A.A."/>
            <person name="Marchal E."/>
            <person name="English S."/>
            <person name="Carruthers M."/>
            <person name="Jennings E.C."/>
            <person name="Chiamaka E.L."/>
            <person name="Frigard R.A."/>
            <person name="Pippel M."/>
            <person name="Attardo G.M."/>
            <person name="Benoit J.B."/>
            <person name="Bornberg-Bauer E."/>
            <person name="Tobe S.S."/>
        </authorList>
    </citation>
    <scope>NUCLEOTIDE SEQUENCE</scope>
    <source>
        <strain evidence="6">Stay&amp;Tobe</strain>
    </source>
</reference>
<evidence type="ECO:0000256" key="3">
    <source>
        <dbReference type="ARBA" id="ARBA00022737"/>
    </source>
</evidence>
<dbReference type="InterPro" id="IPR051242">
    <property type="entry name" value="WD-EF-hand_domain"/>
</dbReference>
<feature type="region of interest" description="Disordered" evidence="5">
    <location>
        <begin position="594"/>
        <end position="615"/>
    </location>
</feature>
<evidence type="ECO:0000256" key="4">
    <source>
        <dbReference type="PROSITE-ProRule" id="PRU00221"/>
    </source>
</evidence>
<dbReference type="PROSITE" id="PS50294">
    <property type="entry name" value="WD_REPEATS_REGION"/>
    <property type="match status" value="1"/>
</dbReference>